<accession>A0ABN6RXX4</accession>
<keyword evidence="1" id="KW-0732">Signal</keyword>
<protein>
    <recommendedName>
        <fullName evidence="4">DUF4198 domain-containing protein</fullName>
    </recommendedName>
</protein>
<dbReference type="RefSeq" id="WP_281761799.1">
    <property type="nucleotide sequence ID" value="NZ_AP026709.1"/>
</dbReference>
<evidence type="ECO:0000256" key="1">
    <source>
        <dbReference type="SAM" id="SignalP"/>
    </source>
</evidence>
<proteinExistence type="predicted"/>
<dbReference type="EMBL" id="AP026709">
    <property type="protein sequence ID" value="BDQ35869.1"/>
    <property type="molecule type" value="Genomic_DNA"/>
</dbReference>
<keyword evidence="3" id="KW-1185">Reference proteome</keyword>
<gene>
    <name evidence="2" type="ORF">SYK_02290</name>
</gene>
<evidence type="ECO:0000313" key="3">
    <source>
        <dbReference type="Proteomes" id="UP001317742"/>
    </source>
</evidence>
<organism evidence="2 3">
    <name type="scientific">Pseudodesulfovibrio nedwellii</name>
    <dbReference type="NCBI Taxonomy" id="2973072"/>
    <lineage>
        <taxon>Bacteria</taxon>
        <taxon>Pseudomonadati</taxon>
        <taxon>Thermodesulfobacteriota</taxon>
        <taxon>Desulfovibrionia</taxon>
        <taxon>Desulfovibrionales</taxon>
        <taxon>Desulfovibrionaceae</taxon>
    </lineage>
</organism>
<feature type="signal peptide" evidence="1">
    <location>
        <begin position="1"/>
        <end position="21"/>
    </location>
</feature>
<sequence length="119" mass="13187">MKRILFSLSCFMLCSAVNANAHSVWINNFFSDAHFPPHTMVSIGCGHTVPMDDIPNSPNGSILLDRFEVVGFDLKTVQLQKPSPEESKATLTKADFDVYPGDLVVQKNVLKKDSKQGVY</sequence>
<name>A0ABN6RXX4_9BACT</name>
<evidence type="ECO:0000313" key="2">
    <source>
        <dbReference type="EMBL" id="BDQ35869.1"/>
    </source>
</evidence>
<dbReference type="Proteomes" id="UP001317742">
    <property type="component" value="Chromosome"/>
</dbReference>
<feature type="chain" id="PRO_5046845065" description="DUF4198 domain-containing protein" evidence="1">
    <location>
        <begin position="22"/>
        <end position="119"/>
    </location>
</feature>
<reference evidence="2 3" key="1">
    <citation type="submission" date="2022-08" db="EMBL/GenBank/DDBJ databases">
        <title>Genome Sequence of the sulphate-reducing bacterium, Pseudodesulfovibrio sp. SYK.</title>
        <authorList>
            <person name="Kondo R."/>
            <person name="Kataoka T."/>
        </authorList>
    </citation>
    <scope>NUCLEOTIDE SEQUENCE [LARGE SCALE GENOMIC DNA]</scope>
    <source>
        <strain evidence="2 3">SYK</strain>
    </source>
</reference>
<evidence type="ECO:0008006" key="4">
    <source>
        <dbReference type="Google" id="ProtNLM"/>
    </source>
</evidence>